<name>A0A5C5VKY1_9BACT</name>
<dbReference type="Gene3D" id="1.25.40.10">
    <property type="entry name" value="Tetratricopeptide repeat domain"/>
    <property type="match status" value="1"/>
</dbReference>
<comment type="caution">
    <text evidence="3">The sequence shown here is derived from an EMBL/GenBank/DDBJ whole genome shotgun (WGS) entry which is preliminary data.</text>
</comment>
<keyword evidence="1" id="KW-0802">TPR repeat</keyword>
<dbReference type="SUPFAM" id="SSF48452">
    <property type="entry name" value="TPR-like"/>
    <property type="match status" value="1"/>
</dbReference>
<sequence length="207" mass="23588">MAVPQRTMEKPSETKLGRPDMNSLQETRRLRRIREVEGYLDLILSASSQLSASIEAKRRVALRAISLLDEIDRLDGASSDTLYLRGQTYRTLDEHDKAIDCLRRVCDDDPADVHVWLALGWSYKRLGRLDLAIEALEEAMCQDPAQPIIHYNLSCYWALAKNVRLSLEYLAQACEINSSFRELVGNEPDFDAIRHDPEFIGLLNLIA</sequence>
<organism evidence="3 4">
    <name type="scientific">Blastopirellula retiformator</name>
    <dbReference type="NCBI Taxonomy" id="2527970"/>
    <lineage>
        <taxon>Bacteria</taxon>
        <taxon>Pseudomonadati</taxon>
        <taxon>Planctomycetota</taxon>
        <taxon>Planctomycetia</taxon>
        <taxon>Pirellulales</taxon>
        <taxon>Pirellulaceae</taxon>
        <taxon>Blastopirellula</taxon>
    </lineage>
</organism>
<dbReference type="NCBIfam" id="NF047558">
    <property type="entry name" value="TPR_END_plus"/>
    <property type="match status" value="1"/>
</dbReference>
<dbReference type="Proteomes" id="UP000318878">
    <property type="component" value="Unassembled WGS sequence"/>
</dbReference>
<dbReference type="InterPro" id="IPR019734">
    <property type="entry name" value="TPR_rpt"/>
</dbReference>
<reference evidence="3 4" key="1">
    <citation type="submission" date="2019-02" db="EMBL/GenBank/DDBJ databases">
        <title>Deep-cultivation of Planctomycetes and their phenomic and genomic characterization uncovers novel biology.</title>
        <authorList>
            <person name="Wiegand S."/>
            <person name="Jogler M."/>
            <person name="Boedeker C."/>
            <person name="Pinto D."/>
            <person name="Vollmers J."/>
            <person name="Rivas-Marin E."/>
            <person name="Kohn T."/>
            <person name="Peeters S.H."/>
            <person name="Heuer A."/>
            <person name="Rast P."/>
            <person name="Oberbeckmann S."/>
            <person name="Bunk B."/>
            <person name="Jeske O."/>
            <person name="Meyerdierks A."/>
            <person name="Storesund J.E."/>
            <person name="Kallscheuer N."/>
            <person name="Luecker S."/>
            <person name="Lage O.M."/>
            <person name="Pohl T."/>
            <person name="Merkel B.J."/>
            <person name="Hornburger P."/>
            <person name="Mueller R.-W."/>
            <person name="Bruemmer F."/>
            <person name="Labrenz M."/>
            <person name="Spormann A.M."/>
            <person name="Op Den Camp H."/>
            <person name="Overmann J."/>
            <person name="Amann R."/>
            <person name="Jetten M.S.M."/>
            <person name="Mascher T."/>
            <person name="Medema M.H."/>
            <person name="Devos D.P."/>
            <person name="Kaster A.-K."/>
            <person name="Ovreas L."/>
            <person name="Rohde M."/>
            <person name="Galperin M.Y."/>
            <person name="Jogler C."/>
        </authorList>
    </citation>
    <scope>NUCLEOTIDE SEQUENCE [LARGE SCALE GENOMIC DNA]</scope>
    <source>
        <strain evidence="3 4">Enr8</strain>
    </source>
</reference>
<dbReference type="EMBL" id="SJPF01000001">
    <property type="protein sequence ID" value="TWT38372.1"/>
    <property type="molecule type" value="Genomic_DNA"/>
</dbReference>
<feature type="compositionally biased region" description="Basic and acidic residues" evidence="2">
    <location>
        <begin position="7"/>
        <end position="18"/>
    </location>
</feature>
<dbReference type="AlphaFoldDB" id="A0A5C5VKY1"/>
<accession>A0A5C5VKY1</accession>
<dbReference type="OrthoDB" id="264557at2"/>
<evidence type="ECO:0000256" key="1">
    <source>
        <dbReference type="PROSITE-ProRule" id="PRU00339"/>
    </source>
</evidence>
<evidence type="ECO:0000256" key="2">
    <source>
        <dbReference type="SAM" id="MobiDB-lite"/>
    </source>
</evidence>
<keyword evidence="4" id="KW-1185">Reference proteome</keyword>
<feature type="repeat" description="TPR" evidence="1">
    <location>
        <begin position="79"/>
        <end position="112"/>
    </location>
</feature>
<feature type="repeat" description="TPR" evidence="1">
    <location>
        <begin position="113"/>
        <end position="146"/>
    </location>
</feature>
<dbReference type="PROSITE" id="PS50005">
    <property type="entry name" value="TPR"/>
    <property type="match status" value="2"/>
</dbReference>
<dbReference type="Pfam" id="PF13432">
    <property type="entry name" value="TPR_16"/>
    <property type="match status" value="1"/>
</dbReference>
<proteinExistence type="predicted"/>
<gene>
    <name evidence="3" type="ORF">Enr8_00640</name>
</gene>
<evidence type="ECO:0000313" key="3">
    <source>
        <dbReference type="EMBL" id="TWT38372.1"/>
    </source>
</evidence>
<evidence type="ECO:0000313" key="4">
    <source>
        <dbReference type="Proteomes" id="UP000318878"/>
    </source>
</evidence>
<dbReference type="SMART" id="SM00028">
    <property type="entry name" value="TPR"/>
    <property type="match status" value="3"/>
</dbReference>
<dbReference type="InterPro" id="IPR011990">
    <property type="entry name" value="TPR-like_helical_dom_sf"/>
</dbReference>
<feature type="region of interest" description="Disordered" evidence="2">
    <location>
        <begin position="1"/>
        <end position="22"/>
    </location>
</feature>
<protein>
    <submittedName>
        <fullName evidence="3">Tetratricopeptide repeat protein</fullName>
    </submittedName>
</protein>